<dbReference type="GO" id="GO:0005886">
    <property type="term" value="C:plasma membrane"/>
    <property type="evidence" value="ECO:0007669"/>
    <property type="project" value="TreeGrafter"/>
</dbReference>
<dbReference type="InterPro" id="IPR003593">
    <property type="entry name" value="AAA+_ATPase"/>
</dbReference>
<dbReference type="InterPro" id="IPR017871">
    <property type="entry name" value="ABC_transporter-like_CS"/>
</dbReference>
<dbReference type="RefSeq" id="WP_186887811.1">
    <property type="nucleotide sequence ID" value="NZ_JACONZ010000002.1"/>
</dbReference>
<gene>
    <name evidence="5" type="ORF">H8S23_08040</name>
</gene>
<keyword evidence="1" id="KW-0813">Transport</keyword>
<evidence type="ECO:0000313" key="5">
    <source>
        <dbReference type="EMBL" id="MBC5581460.1"/>
    </source>
</evidence>
<keyword evidence="6" id="KW-1185">Reference proteome</keyword>
<protein>
    <submittedName>
        <fullName evidence="5">ABC transporter ATP-binding protein</fullName>
    </submittedName>
</protein>
<keyword evidence="3 5" id="KW-0067">ATP-binding</keyword>
<dbReference type="FunFam" id="3.40.50.300:FF:000032">
    <property type="entry name" value="Export ABC transporter ATP-binding protein"/>
    <property type="match status" value="1"/>
</dbReference>
<dbReference type="InterPro" id="IPR003439">
    <property type="entry name" value="ABC_transporter-like_ATP-bd"/>
</dbReference>
<feature type="domain" description="ABC transporter" evidence="4">
    <location>
        <begin position="9"/>
        <end position="228"/>
    </location>
</feature>
<dbReference type="GO" id="GO:0098796">
    <property type="term" value="C:membrane protein complex"/>
    <property type="evidence" value="ECO:0007669"/>
    <property type="project" value="UniProtKB-ARBA"/>
</dbReference>
<dbReference type="InterPro" id="IPR015854">
    <property type="entry name" value="ABC_transpr_LolD-like"/>
</dbReference>
<reference evidence="5" key="1">
    <citation type="submission" date="2020-08" db="EMBL/GenBank/DDBJ databases">
        <title>Genome public.</title>
        <authorList>
            <person name="Liu C."/>
            <person name="Sun Q."/>
        </authorList>
    </citation>
    <scope>NUCLEOTIDE SEQUENCE</scope>
    <source>
        <strain evidence="5">BX8</strain>
    </source>
</reference>
<organism evidence="5 6">
    <name type="scientific">Anaerofilum hominis</name>
    <dbReference type="NCBI Taxonomy" id="2763016"/>
    <lineage>
        <taxon>Bacteria</taxon>
        <taxon>Bacillati</taxon>
        <taxon>Bacillota</taxon>
        <taxon>Clostridia</taxon>
        <taxon>Eubacteriales</taxon>
        <taxon>Oscillospiraceae</taxon>
        <taxon>Anaerofilum</taxon>
    </lineage>
</organism>
<dbReference type="Gene3D" id="3.40.50.300">
    <property type="entry name" value="P-loop containing nucleotide triphosphate hydrolases"/>
    <property type="match status" value="1"/>
</dbReference>
<evidence type="ECO:0000256" key="3">
    <source>
        <dbReference type="ARBA" id="ARBA00022840"/>
    </source>
</evidence>
<dbReference type="CDD" id="cd03255">
    <property type="entry name" value="ABC_MJ0796_LolCDE_FtsE"/>
    <property type="match status" value="1"/>
</dbReference>
<dbReference type="SUPFAM" id="SSF52540">
    <property type="entry name" value="P-loop containing nucleoside triphosphate hydrolases"/>
    <property type="match status" value="1"/>
</dbReference>
<dbReference type="InterPro" id="IPR027417">
    <property type="entry name" value="P-loop_NTPase"/>
</dbReference>
<dbReference type="PROSITE" id="PS50893">
    <property type="entry name" value="ABC_TRANSPORTER_2"/>
    <property type="match status" value="1"/>
</dbReference>
<dbReference type="InterPro" id="IPR017911">
    <property type="entry name" value="MacB-like_ATP-bd"/>
</dbReference>
<dbReference type="GO" id="GO:0005524">
    <property type="term" value="F:ATP binding"/>
    <property type="evidence" value="ECO:0007669"/>
    <property type="project" value="UniProtKB-KW"/>
</dbReference>
<evidence type="ECO:0000259" key="4">
    <source>
        <dbReference type="PROSITE" id="PS50893"/>
    </source>
</evidence>
<evidence type="ECO:0000256" key="2">
    <source>
        <dbReference type="ARBA" id="ARBA00022741"/>
    </source>
</evidence>
<dbReference type="GO" id="GO:0016887">
    <property type="term" value="F:ATP hydrolysis activity"/>
    <property type="evidence" value="ECO:0007669"/>
    <property type="project" value="InterPro"/>
</dbReference>
<dbReference type="Proteomes" id="UP000659630">
    <property type="component" value="Unassembled WGS sequence"/>
</dbReference>
<name>A0A923IDZ9_9FIRM</name>
<sequence length="229" mass="23902">MQNKNTPAVETRALCKAYHTGDAALPVLREVALTIPAGSFAAITGPSGSGKSTLLSVLGCLDTADSGSLRLFGQEVAGADEKVLSALRGGTLGFVFQSFNLLPGRTALENVELPLRYRRLPAARRRALAAQALEAVGLSDRAAHLPGQLSGGQQQRVAIARALAMRPRLLLADEPTGSLDSASAAGVLECMEQLLALGTTVVLVTHDLALAARAPLRFEMRDGVLSPVN</sequence>
<keyword evidence="2" id="KW-0547">Nucleotide-binding</keyword>
<comment type="caution">
    <text evidence="5">The sequence shown here is derived from an EMBL/GenBank/DDBJ whole genome shotgun (WGS) entry which is preliminary data.</text>
</comment>
<dbReference type="GO" id="GO:0022857">
    <property type="term" value="F:transmembrane transporter activity"/>
    <property type="evidence" value="ECO:0007669"/>
    <property type="project" value="TreeGrafter"/>
</dbReference>
<dbReference type="PROSITE" id="PS00211">
    <property type="entry name" value="ABC_TRANSPORTER_1"/>
    <property type="match status" value="1"/>
</dbReference>
<accession>A0A923IDZ9</accession>
<dbReference type="SMART" id="SM00382">
    <property type="entry name" value="AAA"/>
    <property type="match status" value="1"/>
</dbReference>
<evidence type="ECO:0000313" key="6">
    <source>
        <dbReference type="Proteomes" id="UP000659630"/>
    </source>
</evidence>
<dbReference type="AlphaFoldDB" id="A0A923IDZ9"/>
<proteinExistence type="predicted"/>
<evidence type="ECO:0000256" key="1">
    <source>
        <dbReference type="ARBA" id="ARBA00022448"/>
    </source>
</evidence>
<dbReference type="Pfam" id="PF00005">
    <property type="entry name" value="ABC_tran"/>
    <property type="match status" value="1"/>
</dbReference>
<dbReference type="EMBL" id="JACONZ010000002">
    <property type="protein sequence ID" value="MBC5581460.1"/>
    <property type="molecule type" value="Genomic_DNA"/>
</dbReference>
<dbReference type="PANTHER" id="PTHR24220">
    <property type="entry name" value="IMPORT ATP-BINDING PROTEIN"/>
    <property type="match status" value="1"/>
</dbReference>